<evidence type="ECO:0000313" key="7">
    <source>
        <dbReference type="Proteomes" id="UP000229315"/>
    </source>
</evidence>
<evidence type="ECO:0000256" key="4">
    <source>
        <dbReference type="ARBA" id="ARBA00023136"/>
    </source>
</evidence>
<organism evidence="6 7">
    <name type="scientific">Candidatus Kaiserbacteria bacterium CG10_big_fil_rev_8_21_14_0_10_45_20</name>
    <dbReference type="NCBI Taxonomy" id="1974607"/>
    <lineage>
        <taxon>Bacteria</taxon>
        <taxon>Candidatus Kaiseribacteriota</taxon>
    </lineage>
</organism>
<proteinExistence type="predicted"/>
<name>A0A2H0UG34_9BACT</name>
<dbReference type="Pfam" id="PF07681">
    <property type="entry name" value="DoxX"/>
    <property type="match status" value="1"/>
</dbReference>
<dbReference type="InterPro" id="IPR032808">
    <property type="entry name" value="DoxX"/>
</dbReference>
<reference evidence="7" key="1">
    <citation type="submission" date="2017-09" db="EMBL/GenBank/DDBJ databases">
        <title>Depth-based differentiation of microbial function through sediment-hosted aquifers and enrichment of novel symbionts in the deep terrestrial subsurface.</title>
        <authorList>
            <person name="Probst A.J."/>
            <person name="Ladd B."/>
            <person name="Jarett J.K."/>
            <person name="Geller-Mcgrath D.E."/>
            <person name="Sieber C.M.K."/>
            <person name="Emerson J.B."/>
            <person name="Anantharaman K."/>
            <person name="Thomas B.C."/>
            <person name="Malmstrom R."/>
            <person name="Stieglmeier M."/>
            <person name="Klingl A."/>
            <person name="Woyke T."/>
            <person name="Ryan C.M."/>
            <person name="Banfield J.F."/>
        </authorList>
    </citation>
    <scope>NUCLEOTIDE SEQUENCE [LARGE SCALE GENOMIC DNA]</scope>
</reference>
<comment type="caution">
    <text evidence="6">The sequence shown here is derived from an EMBL/GenBank/DDBJ whole genome shotgun (WGS) entry which is preliminary data.</text>
</comment>
<feature type="transmembrane region" description="Helical" evidence="5">
    <location>
        <begin position="36"/>
        <end position="57"/>
    </location>
</feature>
<dbReference type="EMBL" id="PFBH01000005">
    <property type="protein sequence ID" value="PIR85384.1"/>
    <property type="molecule type" value="Genomic_DNA"/>
</dbReference>
<sequence length="163" mass="18221">MFICYTQALYMSTMSVGIIRNVSYKLFFNTVLSMDIVLLVGRILFGGFFIMGGAMHFMKLKDMTEYARTKGAPMPKLSVMGTGMVIMFAGLAVVFGVYQSISLLVISAFLLVITPIMHAYWKVADPNMKMMEMQMFLKNMALLGASLALYVFSSEWPISLLSL</sequence>
<evidence type="ECO:0000256" key="2">
    <source>
        <dbReference type="ARBA" id="ARBA00022692"/>
    </source>
</evidence>
<evidence type="ECO:0000313" key="6">
    <source>
        <dbReference type="EMBL" id="PIR85384.1"/>
    </source>
</evidence>
<dbReference type="AlphaFoldDB" id="A0A2H0UG34"/>
<keyword evidence="4 5" id="KW-0472">Membrane</keyword>
<dbReference type="GO" id="GO:0016020">
    <property type="term" value="C:membrane"/>
    <property type="evidence" value="ECO:0007669"/>
    <property type="project" value="UniProtKB-SubCell"/>
</dbReference>
<protein>
    <submittedName>
        <fullName evidence="6">DoxX family protein</fullName>
    </submittedName>
</protein>
<evidence type="ECO:0000256" key="5">
    <source>
        <dbReference type="SAM" id="Phobius"/>
    </source>
</evidence>
<gene>
    <name evidence="6" type="ORF">COU15_00975</name>
</gene>
<accession>A0A2H0UG34</accession>
<feature type="transmembrane region" description="Helical" evidence="5">
    <location>
        <begin position="104"/>
        <end position="123"/>
    </location>
</feature>
<feature type="transmembrane region" description="Helical" evidence="5">
    <location>
        <begin position="135"/>
        <end position="153"/>
    </location>
</feature>
<dbReference type="Proteomes" id="UP000229315">
    <property type="component" value="Unassembled WGS sequence"/>
</dbReference>
<comment type="subcellular location">
    <subcellularLocation>
        <location evidence="1">Membrane</location>
        <topology evidence="1">Multi-pass membrane protein</topology>
    </subcellularLocation>
</comment>
<keyword evidence="2 5" id="KW-0812">Transmembrane</keyword>
<evidence type="ECO:0000256" key="3">
    <source>
        <dbReference type="ARBA" id="ARBA00022989"/>
    </source>
</evidence>
<evidence type="ECO:0000256" key="1">
    <source>
        <dbReference type="ARBA" id="ARBA00004141"/>
    </source>
</evidence>
<keyword evidence="3 5" id="KW-1133">Transmembrane helix</keyword>
<feature type="transmembrane region" description="Helical" evidence="5">
    <location>
        <begin position="77"/>
        <end position="98"/>
    </location>
</feature>